<dbReference type="PROSITE" id="PS50043">
    <property type="entry name" value="HTH_LUXR_2"/>
    <property type="match status" value="1"/>
</dbReference>
<dbReference type="Pfam" id="PF13211">
    <property type="entry name" value="DUF4019"/>
    <property type="match status" value="1"/>
</dbReference>
<keyword evidence="2" id="KW-1133">Transmembrane helix</keyword>
<dbReference type="Gene3D" id="1.10.10.10">
    <property type="entry name" value="Winged helix-like DNA-binding domain superfamily/Winged helix DNA-binding domain"/>
    <property type="match status" value="1"/>
</dbReference>
<gene>
    <name evidence="4" type="ORF">AVT10_06280</name>
</gene>
<dbReference type="EMBL" id="LQQO01000045">
    <property type="protein sequence ID" value="KZE10954.1"/>
    <property type="molecule type" value="Genomic_DNA"/>
</dbReference>
<feature type="region of interest" description="Disordered" evidence="1">
    <location>
        <begin position="69"/>
        <end position="100"/>
    </location>
</feature>
<sequence length="249" mass="26861">MTMPARQGIDALTEKEKQTLRLIVRGHDAKSVAVTLGLSVHTINERLRDARRKLMVSSSREAARLLLDAETPENLGDERTGEDARSAANDVGQAPDDGAAPARRRLPVLIGVMLMTFALGLLALTLMPGATQAPPAATTAPATAAPDAARQFLELVDAGRWSESYARFGAAFRKLNSEQVWSEVSQRVRPPLGAVVSRTLQEQETIPVPPAGVEMLKFRTRFATGGEKIETVTVNQEGGEWKVVGVTIE</sequence>
<dbReference type="SUPFAM" id="SSF46894">
    <property type="entry name" value="C-terminal effector domain of the bipartite response regulators"/>
    <property type="match status" value="1"/>
</dbReference>
<feature type="compositionally biased region" description="Basic and acidic residues" evidence="1">
    <location>
        <begin position="76"/>
        <end position="85"/>
    </location>
</feature>
<reference evidence="5" key="1">
    <citation type="submission" date="2016-01" db="EMBL/GenBank/DDBJ databases">
        <title>Draft genome of Chromobacterium sp. F49.</title>
        <authorList>
            <person name="Hong K.W."/>
        </authorList>
    </citation>
    <scope>NUCLEOTIDE SEQUENCE [LARGE SCALE GENOMIC DNA]</scope>
    <source>
        <strain evidence="5">CN3</strain>
    </source>
</reference>
<dbReference type="InterPro" id="IPR025091">
    <property type="entry name" value="DUF4019"/>
</dbReference>
<dbReference type="RefSeq" id="WP_066693224.1">
    <property type="nucleotide sequence ID" value="NZ_CP117025.1"/>
</dbReference>
<comment type="caution">
    <text evidence="4">The sequence shown here is derived from an EMBL/GenBank/DDBJ whole genome shotgun (WGS) entry which is preliminary data.</text>
</comment>
<feature type="transmembrane region" description="Helical" evidence="2">
    <location>
        <begin position="106"/>
        <end position="127"/>
    </location>
</feature>
<dbReference type="Proteomes" id="UP000076609">
    <property type="component" value="Unassembled WGS sequence"/>
</dbReference>
<feature type="domain" description="HTH luxR-type" evidence="3">
    <location>
        <begin position="5"/>
        <end position="70"/>
    </location>
</feature>
<keyword evidence="2" id="KW-0472">Membrane</keyword>
<evidence type="ECO:0000313" key="5">
    <source>
        <dbReference type="Proteomes" id="UP000076609"/>
    </source>
</evidence>
<organism evidence="4 5">
    <name type="scientific">Sphingomonas hankookensis</name>
    <dbReference type="NCBI Taxonomy" id="563996"/>
    <lineage>
        <taxon>Bacteria</taxon>
        <taxon>Pseudomonadati</taxon>
        <taxon>Pseudomonadota</taxon>
        <taxon>Alphaproteobacteria</taxon>
        <taxon>Sphingomonadales</taxon>
        <taxon>Sphingomonadaceae</taxon>
        <taxon>Sphingomonas</taxon>
    </lineage>
</organism>
<dbReference type="InterPro" id="IPR016032">
    <property type="entry name" value="Sig_transdc_resp-reg_C-effctor"/>
</dbReference>
<dbReference type="CDD" id="cd06170">
    <property type="entry name" value="LuxR_C_like"/>
    <property type="match status" value="1"/>
</dbReference>
<keyword evidence="5" id="KW-1185">Reference proteome</keyword>
<dbReference type="InterPro" id="IPR036388">
    <property type="entry name" value="WH-like_DNA-bd_sf"/>
</dbReference>
<protein>
    <submittedName>
        <fullName evidence="4">LuxR family transcriptional regulator</fullName>
    </submittedName>
</protein>
<dbReference type="PRINTS" id="PR00038">
    <property type="entry name" value="HTHLUXR"/>
</dbReference>
<evidence type="ECO:0000313" key="4">
    <source>
        <dbReference type="EMBL" id="KZE10954.1"/>
    </source>
</evidence>
<proteinExistence type="predicted"/>
<name>A0ABR5Y8U0_9SPHN</name>
<dbReference type="SMART" id="SM00421">
    <property type="entry name" value="HTH_LUXR"/>
    <property type="match status" value="1"/>
</dbReference>
<accession>A0ABR5Y8U0</accession>
<evidence type="ECO:0000256" key="1">
    <source>
        <dbReference type="SAM" id="MobiDB-lite"/>
    </source>
</evidence>
<keyword evidence="2" id="KW-0812">Transmembrane</keyword>
<evidence type="ECO:0000256" key="2">
    <source>
        <dbReference type="SAM" id="Phobius"/>
    </source>
</evidence>
<evidence type="ECO:0000259" key="3">
    <source>
        <dbReference type="PROSITE" id="PS50043"/>
    </source>
</evidence>
<dbReference type="InterPro" id="IPR000792">
    <property type="entry name" value="Tscrpt_reg_LuxR_C"/>
</dbReference>
<dbReference type="Pfam" id="PF00196">
    <property type="entry name" value="GerE"/>
    <property type="match status" value="1"/>
</dbReference>